<dbReference type="PROSITE" id="PS51273">
    <property type="entry name" value="GATASE_TYPE_1"/>
    <property type="match status" value="1"/>
</dbReference>
<dbReference type="InterPro" id="IPR029062">
    <property type="entry name" value="Class_I_gatase-like"/>
</dbReference>
<gene>
    <name evidence="3" type="ORF">UFOPK3381_00849</name>
</gene>
<evidence type="ECO:0000259" key="2">
    <source>
        <dbReference type="Pfam" id="PF00117"/>
    </source>
</evidence>
<dbReference type="EMBL" id="CAFBLN010000031">
    <property type="protein sequence ID" value="CAB4871784.1"/>
    <property type="molecule type" value="Genomic_DNA"/>
</dbReference>
<name>A0A6J7DT16_9ZZZZ</name>
<dbReference type="PRINTS" id="PR00099">
    <property type="entry name" value="CPSGATASE"/>
</dbReference>
<dbReference type="InterPro" id="IPR017926">
    <property type="entry name" value="GATASE"/>
</dbReference>
<dbReference type="PRINTS" id="PR00097">
    <property type="entry name" value="ANTSNTHASEII"/>
</dbReference>
<feature type="domain" description="Glutamine amidotransferase" evidence="2">
    <location>
        <begin position="5"/>
        <end position="186"/>
    </location>
</feature>
<reference evidence="3" key="1">
    <citation type="submission" date="2020-05" db="EMBL/GenBank/DDBJ databases">
        <authorList>
            <person name="Chiriac C."/>
            <person name="Salcher M."/>
            <person name="Ghai R."/>
            <person name="Kavagutti S V."/>
        </authorList>
    </citation>
    <scope>NUCLEOTIDE SEQUENCE</scope>
</reference>
<proteinExistence type="predicted"/>
<dbReference type="PANTHER" id="PTHR43418">
    <property type="entry name" value="MULTIFUNCTIONAL TRYPTOPHAN BIOSYNTHESIS PROTEIN-RELATED"/>
    <property type="match status" value="1"/>
</dbReference>
<sequence>MADVLVIDNYDSFTWNLVQEMGELGATLEVCRNDNITIEAIRSLRPDGIVISPGPGRPEHAGISCDVIRQLGGEIPIFGVCLGHQAIGQVFGASIVRAPSIMHGKVSEITHEGHGVFAGLPSPLIATRYHSLVIDPATLPADLVVTAWTGDIIMGVRHRAKEIEGVQFHPESVLTRDGLAMLGTFLGRLAN</sequence>
<dbReference type="PANTHER" id="PTHR43418:SF4">
    <property type="entry name" value="MULTIFUNCTIONAL TRYPTOPHAN BIOSYNTHESIS PROTEIN"/>
    <property type="match status" value="1"/>
</dbReference>
<dbReference type="FunFam" id="3.40.50.880:FF:000003">
    <property type="entry name" value="Anthranilate synthase component II"/>
    <property type="match status" value="1"/>
</dbReference>
<organism evidence="3">
    <name type="scientific">freshwater metagenome</name>
    <dbReference type="NCBI Taxonomy" id="449393"/>
    <lineage>
        <taxon>unclassified sequences</taxon>
        <taxon>metagenomes</taxon>
        <taxon>ecological metagenomes</taxon>
    </lineage>
</organism>
<keyword evidence="1" id="KW-0315">Glutamine amidotransferase</keyword>
<dbReference type="PRINTS" id="PR00096">
    <property type="entry name" value="GATASE"/>
</dbReference>
<dbReference type="GO" id="GO:0004049">
    <property type="term" value="F:anthranilate synthase activity"/>
    <property type="evidence" value="ECO:0007669"/>
    <property type="project" value="TreeGrafter"/>
</dbReference>
<accession>A0A6J7DT16</accession>
<protein>
    <submittedName>
        <fullName evidence="3">Unannotated protein</fullName>
    </submittedName>
</protein>
<dbReference type="GO" id="GO:0005829">
    <property type="term" value="C:cytosol"/>
    <property type="evidence" value="ECO:0007669"/>
    <property type="project" value="TreeGrafter"/>
</dbReference>
<dbReference type="AlphaFoldDB" id="A0A6J7DT16"/>
<dbReference type="GO" id="GO:0000162">
    <property type="term" value="P:L-tryptophan biosynthetic process"/>
    <property type="evidence" value="ECO:0007669"/>
    <property type="project" value="TreeGrafter"/>
</dbReference>
<dbReference type="CDD" id="cd01743">
    <property type="entry name" value="GATase1_Anthranilate_Synthase"/>
    <property type="match status" value="1"/>
</dbReference>
<evidence type="ECO:0000313" key="3">
    <source>
        <dbReference type="EMBL" id="CAB4871784.1"/>
    </source>
</evidence>
<dbReference type="Gene3D" id="3.40.50.880">
    <property type="match status" value="1"/>
</dbReference>
<evidence type="ECO:0000256" key="1">
    <source>
        <dbReference type="ARBA" id="ARBA00022962"/>
    </source>
</evidence>
<dbReference type="InterPro" id="IPR006221">
    <property type="entry name" value="TrpG/PapA_dom"/>
</dbReference>
<dbReference type="Pfam" id="PF00117">
    <property type="entry name" value="GATase"/>
    <property type="match status" value="1"/>
</dbReference>
<dbReference type="InterPro" id="IPR050472">
    <property type="entry name" value="Anth_synth/Amidotransfase"/>
</dbReference>
<dbReference type="NCBIfam" id="TIGR00566">
    <property type="entry name" value="trpG_papA"/>
    <property type="match status" value="1"/>
</dbReference>
<dbReference type="SUPFAM" id="SSF52317">
    <property type="entry name" value="Class I glutamine amidotransferase-like"/>
    <property type="match status" value="1"/>
</dbReference>